<dbReference type="InterPro" id="IPR002655">
    <property type="entry name" value="Acyl-CoA_oxidase_C"/>
</dbReference>
<dbReference type="FunFam" id="2.40.110.10:FF:000005">
    <property type="entry name" value="Acyl-coenzyme A oxidase"/>
    <property type="match status" value="1"/>
</dbReference>
<proteinExistence type="inferred from homology"/>
<keyword evidence="9" id="KW-0560">Oxidoreductase</keyword>
<evidence type="ECO:0000256" key="9">
    <source>
        <dbReference type="ARBA" id="ARBA00023002"/>
    </source>
</evidence>
<evidence type="ECO:0000256" key="20">
    <source>
        <dbReference type="ARBA" id="ARBA00078217"/>
    </source>
</evidence>
<dbReference type="Proteomes" id="UP000694429">
    <property type="component" value="Chromosome 3"/>
</dbReference>
<evidence type="ECO:0000256" key="18">
    <source>
        <dbReference type="ARBA" id="ARBA00073239"/>
    </source>
</evidence>
<dbReference type="Pfam" id="PF01756">
    <property type="entry name" value="ACOX"/>
    <property type="match status" value="1"/>
</dbReference>
<evidence type="ECO:0000259" key="23">
    <source>
        <dbReference type="Pfam" id="PF22924"/>
    </source>
</evidence>
<accession>A0A8C0M5V3</accession>
<dbReference type="GO" id="GO:0003997">
    <property type="term" value="F:acyl-CoA oxidase activity"/>
    <property type="evidence" value="ECO:0007669"/>
    <property type="project" value="UniProtKB-EC"/>
</dbReference>
<evidence type="ECO:0000256" key="14">
    <source>
        <dbReference type="ARBA" id="ARBA00036893"/>
    </source>
</evidence>
<comment type="pathway">
    <text evidence="3">Lipid metabolism; peroxisomal fatty acid beta-oxidation.</text>
</comment>
<comment type="subcellular location">
    <subcellularLocation>
        <location evidence="2">Peroxisome</location>
    </subcellularLocation>
</comment>
<dbReference type="Pfam" id="PF22924">
    <property type="entry name" value="ACOX_C_alpha1"/>
    <property type="match status" value="1"/>
</dbReference>
<evidence type="ECO:0000256" key="17">
    <source>
        <dbReference type="ARBA" id="ARBA00059159"/>
    </source>
</evidence>
<sequence length="1130" mass="115465">PSLTHGKGERPEEAGGPGHGWAGWVAAGVWGSGRGSGAGGLGPGVWRGVWGVGGLDGGWVAAGVWGSGRGSGAGGLGPGVWGRGSGGGSGGVGGLDGGWVAAGVWGSGRGSGAGGLEGGLGGSGVWTGGGWLPGSGGLAGGLGPGVWGRGSGGGSGGVGGLDGGWVAAGVWGSGRGSGAGGLEGGSGGSGVWTGGWVAAGVWGSGRGSGAGGLEGGSWRGGLGGRGSGRGGGWLPGSGGLAGGLGPGVWRGVWRGVWTGGGWLPGSGGLAGGLGPGVWRGVWRGVWGGRGVWTGGGWLPGSGGLAGGLGPGGLEGGLEGGLGGRGSGRGVGWLPGSGGLDRGSGAGGLEGGLEGGLGGRGLDGGWVAAGVWGSGRGLGPGVWRGVWRGVWTGGGWLPGSGGLAGGLGPGVWRGVWRGGLGGRGSGRGVGGCRGLGVWTGVWGRGSGGGSGGSGVWTGGGWLPGSGGLEGGLGGRGLEGGWVAAGVWGSGRGVPPGARWGARPGAAPLGRRAEPRGPRVLHLPDADTHARAPHPPERPRPSPRRLAAARGDDVRADGGREVVRGCQPGSRLSGGAALALGRLPSPEGQLLGATCMRRAVWRPGDREGLAGSKEFIIHSPDFEAAKFWVGNMGKTATHAVVFAQLYTPEGQCHGLHPFVVQIRNPKTLLPMPGVMIGDMGKKLGLNGIDNGFAMFHKVRIPRQDLLNRNGEVTLEGTYVTPFKDDRQRFGASLGTLSMGRVAIVGMSTVNLKLAVSIALRFSATRCQFGPSDEEEVPVLEYQMQQWRLLPYLAAVYALDHFSKSLFLDLVDLQQGLMGKDQSARQAELGREIHALVSASKPLASWTAQKGIQECREACGGHGYLAVNRLGDLRNDNDPNCTYEGDNNILLQQTSSYLLSLLASRIERGVRLESPLKTVDFLEAYPEILGQRFSCPSINSCLDSSVPLAAYEWLVCYLLLESYQKLNEEKRSGRNDFEARNNSQVYYCRPLALAFLELTVVRRFHEYTHQPSVPPPLRAILGRLSALYALWTLSQHMALLYQGGYFSGKEAGKMIQNAILTLCSQLKDDAVALVDVIAPPDFVLDSPIGRADGELYKNLWTAVLQESEVLKRPSWWLEFTVNKPRVGSLKSKL</sequence>
<evidence type="ECO:0000313" key="24">
    <source>
        <dbReference type="Ensembl" id="ENSCAFP00030003798.1"/>
    </source>
</evidence>
<evidence type="ECO:0000256" key="6">
    <source>
        <dbReference type="ARBA" id="ARBA00022630"/>
    </source>
</evidence>
<name>A0A8C0M5V3_CANLF</name>
<dbReference type="AlphaFoldDB" id="A0A8C0M5V3"/>
<dbReference type="InterPro" id="IPR036250">
    <property type="entry name" value="AcylCo_DH-like_C"/>
</dbReference>
<evidence type="ECO:0000259" key="22">
    <source>
        <dbReference type="Pfam" id="PF01756"/>
    </source>
</evidence>
<comment type="catalytic activity">
    <reaction evidence="15">
        <text>tetracosanoyl-CoA + O2 = (2E)-tetracosenoyl-CoA + H2O2</text>
        <dbReference type="Rhea" id="RHEA:40319"/>
        <dbReference type="ChEBI" id="CHEBI:15379"/>
        <dbReference type="ChEBI" id="CHEBI:16240"/>
        <dbReference type="ChEBI" id="CHEBI:65052"/>
        <dbReference type="ChEBI" id="CHEBI:74693"/>
    </reaction>
    <physiologicalReaction direction="left-to-right" evidence="15">
        <dbReference type="Rhea" id="RHEA:40320"/>
    </physiologicalReaction>
</comment>
<dbReference type="Gene3D" id="1.20.140.10">
    <property type="entry name" value="Butyryl-CoA Dehydrogenase, subunit A, domain 3"/>
    <property type="match status" value="2"/>
</dbReference>
<comment type="cofactor">
    <cofactor evidence="1">
        <name>FAD</name>
        <dbReference type="ChEBI" id="CHEBI:57692"/>
    </cofactor>
</comment>
<evidence type="ECO:0000256" key="2">
    <source>
        <dbReference type="ARBA" id="ARBA00004275"/>
    </source>
</evidence>
<comment type="similarity">
    <text evidence="4">Belongs to the acyl-CoA oxidase family.</text>
</comment>
<feature type="compositionally biased region" description="Low complexity" evidence="21">
    <location>
        <begin position="493"/>
        <end position="508"/>
    </location>
</feature>
<feature type="region of interest" description="Disordered" evidence="21">
    <location>
        <begin position="1"/>
        <end position="22"/>
    </location>
</feature>
<dbReference type="Ensembl" id="ENSCAFT00030004282.1">
    <property type="protein sequence ID" value="ENSCAFP00030003798.1"/>
    <property type="gene ID" value="ENSCAFG00030002327.1"/>
</dbReference>
<evidence type="ECO:0000256" key="19">
    <source>
        <dbReference type="ARBA" id="ARBA00077561"/>
    </source>
</evidence>
<organism evidence="24 25">
    <name type="scientific">Canis lupus familiaris</name>
    <name type="common">Dog</name>
    <name type="synonym">Canis familiaris</name>
    <dbReference type="NCBI Taxonomy" id="9615"/>
    <lineage>
        <taxon>Eukaryota</taxon>
        <taxon>Metazoa</taxon>
        <taxon>Chordata</taxon>
        <taxon>Craniata</taxon>
        <taxon>Vertebrata</taxon>
        <taxon>Euteleostomi</taxon>
        <taxon>Mammalia</taxon>
        <taxon>Eutheria</taxon>
        <taxon>Laurasiatheria</taxon>
        <taxon>Carnivora</taxon>
        <taxon>Caniformia</taxon>
        <taxon>Canidae</taxon>
        <taxon>Canis</taxon>
    </lineage>
</organism>
<dbReference type="SUPFAM" id="SSF56645">
    <property type="entry name" value="Acyl-CoA dehydrogenase NM domain-like"/>
    <property type="match status" value="1"/>
</dbReference>
<dbReference type="GO" id="GO:0071949">
    <property type="term" value="F:FAD binding"/>
    <property type="evidence" value="ECO:0007669"/>
    <property type="project" value="InterPro"/>
</dbReference>
<evidence type="ECO:0000256" key="15">
    <source>
        <dbReference type="ARBA" id="ARBA00048405"/>
    </source>
</evidence>
<evidence type="ECO:0000256" key="12">
    <source>
        <dbReference type="ARBA" id="ARBA00036397"/>
    </source>
</evidence>
<evidence type="ECO:0000256" key="16">
    <source>
        <dbReference type="ARBA" id="ARBA00053000"/>
    </source>
</evidence>
<keyword evidence="8" id="KW-0276">Fatty acid metabolism</keyword>
<dbReference type="InterPro" id="IPR012258">
    <property type="entry name" value="Acyl-CoA_oxidase"/>
</dbReference>
<protein>
    <recommendedName>
        <fullName evidence="18">Peroxisomal acyl-coenzyme A oxidase 3</fullName>
        <ecNumber evidence="5">1.3.3.6</ecNumber>
    </recommendedName>
    <alternativeName>
        <fullName evidence="20">Branched-chain acyl-CoA oxidase</fullName>
    </alternativeName>
    <alternativeName>
        <fullName evidence="19">Pristanoyl-CoA oxidase</fullName>
    </alternativeName>
</protein>
<evidence type="ECO:0000256" key="21">
    <source>
        <dbReference type="SAM" id="MobiDB-lite"/>
    </source>
</evidence>
<dbReference type="InterPro" id="IPR055060">
    <property type="entry name" value="ACOX_C_alpha1"/>
</dbReference>
<evidence type="ECO:0000256" key="1">
    <source>
        <dbReference type="ARBA" id="ARBA00001974"/>
    </source>
</evidence>
<feature type="domain" description="Acyl-CoA oxidase C-alpha1" evidence="23">
    <location>
        <begin position="732"/>
        <end position="896"/>
    </location>
</feature>
<feature type="region of interest" description="Disordered" evidence="21">
    <location>
        <begin position="491"/>
        <end position="552"/>
    </location>
</feature>
<dbReference type="InterPro" id="IPR009100">
    <property type="entry name" value="AcylCoA_DH/oxidase_NM_dom_sf"/>
</dbReference>
<dbReference type="SUPFAM" id="SSF47203">
    <property type="entry name" value="Acyl-CoA dehydrogenase C-terminal domain-like"/>
    <property type="match status" value="2"/>
</dbReference>
<evidence type="ECO:0000256" key="3">
    <source>
        <dbReference type="ARBA" id="ARBA00004846"/>
    </source>
</evidence>
<evidence type="ECO:0000256" key="4">
    <source>
        <dbReference type="ARBA" id="ARBA00006288"/>
    </source>
</evidence>
<keyword evidence="10" id="KW-0443">Lipid metabolism</keyword>
<evidence type="ECO:0000256" key="7">
    <source>
        <dbReference type="ARBA" id="ARBA00022827"/>
    </source>
</evidence>
<dbReference type="PANTHER" id="PTHR10909:SF390">
    <property type="entry name" value="PEROXISOMAL ACYL-COENZYME A OXIDASE 3"/>
    <property type="match status" value="1"/>
</dbReference>
<keyword evidence="11" id="KW-0576">Peroxisome</keyword>
<dbReference type="InterPro" id="IPR046373">
    <property type="entry name" value="Acyl-CoA_Oxase/DH_mid-dom_sf"/>
</dbReference>
<comment type="catalytic activity">
    <reaction evidence="13">
        <text>hexadecanedioyl-CoA + O2 = (2E)-hexadecenedioyl-CoA + H2O2</text>
        <dbReference type="Rhea" id="RHEA:40275"/>
        <dbReference type="ChEBI" id="CHEBI:15379"/>
        <dbReference type="ChEBI" id="CHEBI:16240"/>
        <dbReference type="ChEBI" id="CHEBI:77075"/>
        <dbReference type="ChEBI" id="CHEBI:77085"/>
    </reaction>
    <physiologicalReaction direction="left-to-right" evidence="13">
        <dbReference type="Rhea" id="RHEA:40276"/>
    </physiologicalReaction>
</comment>
<dbReference type="FunFam" id="1.20.140.10:FF:000010">
    <property type="entry name" value="Acyl-coenzyme A oxidase"/>
    <property type="match status" value="1"/>
</dbReference>
<keyword evidence="7" id="KW-0274">FAD</keyword>
<dbReference type="EC" id="1.3.3.6" evidence="5"/>
<evidence type="ECO:0000256" key="8">
    <source>
        <dbReference type="ARBA" id="ARBA00022832"/>
    </source>
</evidence>
<feature type="domain" description="Acyl-CoA oxidase C-terminal" evidence="22">
    <location>
        <begin position="942"/>
        <end position="1116"/>
    </location>
</feature>
<dbReference type="GO" id="GO:0005777">
    <property type="term" value="C:peroxisome"/>
    <property type="evidence" value="ECO:0007669"/>
    <property type="project" value="UniProtKB-SubCell"/>
</dbReference>
<evidence type="ECO:0000256" key="10">
    <source>
        <dbReference type="ARBA" id="ARBA00023098"/>
    </source>
</evidence>
<dbReference type="PANTHER" id="PTHR10909">
    <property type="entry name" value="ELECTRON TRANSPORT OXIDOREDUCTASE"/>
    <property type="match status" value="1"/>
</dbReference>
<evidence type="ECO:0000256" key="13">
    <source>
        <dbReference type="ARBA" id="ARBA00036704"/>
    </source>
</evidence>
<evidence type="ECO:0000256" key="11">
    <source>
        <dbReference type="ARBA" id="ARBA00023140"/>
    </source>
</evidence>
<keyword evidence="6" id="KW-0285">Flavoprotein</keyword>
<comment type="catalytic activity">
    <reaction evidence="12">
        <text>a 2,3-saturated acyl-CoA + O2 = a (2E)-enoyl-CoA + H2O2</text>
        <dbReference type="Rhea" id="RHEA:38959"/>
        <dbReference type="ChEBI" id="CHEBI:15379"/>
        <dbReference type="ChEBI" id="CHEBI:16240"/>
        <dbReference type="ChEBI" id="CHEBI:58856"/>
        <dbReference type="ChEBI" id="CHEBI:65111"/>
        <dbReference type="EC" id="1.3.3.6"/>
    </reaction>
    <physiologicalReaction direction="left-to-right" evidence="12">
        <dbReference type="Rhea" id="RHEA:38960"/>
    </physiologicalReaction>
</comment>
<comment type="catalytic activity">
    <reaction evidence="14">
        <text>hexadecanoyl-CoA + O2 = (2E)-hexadecenoyl-CoA + H2O2</text>
        <dbReference type="Rhea" id="RHEA:40167"/>
        <dbReference type="ChEBI" id="CHEBI:15379"/>
        <dbReference type="ChEBI" id="CHEBI:16240"/>
        <dbReference type="ChEBI" id="CHEBI:57379"/>
        <dbReference type="ChEBI" id="CHEBI:61526"/>
    </reaction>
    <physiologicalReaction direction="left-to-right" evidence="14">
        <dbReference type="Rhea" id="RHEA:40168"/>
    </physiologicalReaction>
</comment>
<reference evidence="24" key="1">
    <citation type="submission" date="2019-03" db="EMBL/GenBank/DDBJ databases">
        <authorList>
            <person name="Warren W.C."/>
            <person name="Johnson G.S."/>
        </authorList>
    </citation>
    <scope>NUCLEOTIDE SEQUENCE [LARGE SCALE GENOMIC DNA]</scope>
    <source>
        <strain evidence="24">Basenji</strain>
    </source>
</reference>
<reference evidence="24" key="2">
    <citation type="submission" date="2025-08" db="UniProtKB">
        <authorList>
            <consortium name="Ensembl"/>
        </authorList>
    </citation>
    <scope>IDENTIFICATION</scope>
</reference>
<dbReference type="FunFam" id="1.20.140.10:FF:000007">
    <property type="entry name" value="Acyl-coenzyme A oxidase"/>
    <property type="match status" value="1"/>
</dbReference>
<evidence type="ECO:0000313" key="25">
    <source>
        <dbReference type="Proteomes" id="UP000694429"/>
    </source>
</evidence>
<feature type="compositionally biased region" description="Basic and acidic residues" evidence="21">
    <location>
        <begin position="1"/>
        <end position="13"/>
    </location>
</feature>
<dbReference type="Gene3D" id="2.40.110.10">
    <property type="entry name" value="Butyryl-CoA Dehydrogenase, subunit A, domain 2"/>
    <property type="match status" value="1"/>
</dbReference>
<evidence type="ECO:0000256" key="5">
    <source>
        <dbReference type="ARBA" id="ARBA00012870"/>
    </source>
</evidence>
<feature type="region of interest" description="Disordered" evidence="21">
    <location>
        <begin position="210"/>
        <end position="234"/>
    </location>
</feature>
<dbReference type="GO" id="GO:0006635">
    <property type="term" value="P:fatty acid beta-oxidation"/>
    <property type="evidence" value="ECO:0007669"/>
    <property type="project" value="InterPro"/>
</dbReference>
<comment type="catalytic activity">
    <reaction evidence="16">
        <text>(2S)-pristanoyl-CoA + O2 = (2E)-pristenoyl-CoA + H2O2</text>
        <dbReference type="Rhea" id="RHEA:40459"/>
        <dbReference type="ChEBI" id="CHEBI:15379"/>
        <dbReference type="ChEBI" id="CHEBI:16240"/>
        <dbReference type="ChEBI" id="CHEBI:77099"/>
        <dbReference type="ChEBI" id="CHEBI:77293"/>
    </reaction>
    <physiologicalReaction direction="left-to-right" evidence="16">
        <dbReference type="Rhea" id="RHEA:40460"/>
    </physiologicalReaction>
</comment>
<feature type="compositionally biased region" description="Basic and acidic residues" evidence="21">
    <location>
        <begin position="509"/>
        <end position="538"/>
    </location>
</feature>
<comment type="function">
    <text evidence="17">Oxidizes the CoA-esters of 2-methyl-branched fatty acids.</text>
</comment>